<dbReference type="EC" id="2.8.1.6" evidence="6"/>
<dbReference type="EMBL" id="LROR01000089">
    <property type="protein sequence ID" value="OBR90575.1"/>
    <property type="molecule type" value="Genomic_DNA"/>
</dbReference>
<dbReference type="SFLD" id="SFLDS00029">
    <property type="entry name" value="Radical_SAM"/>
    <property type="match status" value="1"/>
</dbReference>
<dbReference type="InterPro" id="IPR006638">
    <property type="entry name" value="Elp3/MiaA/NifB-like_rSAM"/>
</dbReference>
<dbReference type="PROSITE" id="PS51918">
    <property type="entry name" value="RADICAL_SAM"/>
    <property type="match status" value="1"/>
</dbReference>
<dbReference type="GO" id="GO:0046872">
    <property type="term" value="F:metal ion binding"/>
    <property type="evidence" value="ECO:0007669"/>
    <property type="project" value="UniProtKB-KW"/>
</dbReference>
<keyword evidence="2" id="KW-0479">Metal-binding</keyword>
<organism evidence="6 8">
    <name type="scientific">Clostridium coskatii</name>
    <dbReference type="NCBI Taxonomy" id="1705578"/>
    <lineage>
        <taxon>Bacteria</taxon>
        <taxon>Bacillati</taxon>
        <taxon>Bacillota</taxon>
        <taxon>Clostridia</taxon>
        <taxon>Eubacteriales</taxon>
        <taxon>Clostridiaceae</taxon>
        <taxon>Clostridium</taxon>
    </lineage>
</organism>
<evidence type="ECO:0000256" key="2">
    <source>
        <dbReference type="ARBA" id="ARBA00022723"/>
    </source>
</evidence>
<dbReference type="InterPro" id="IPR007197">
    <property type="entry name" value="rSAM"/>
</dbReference>
<dbReference type="InterPro" id="IPR058240">
    <property type="entry name" value="rSAM_sf"/>
</dbReference>
<evidence type="ECO:0000256" key="4">
    <source>
        <dbReference type="ARBA" id="ARBA00023014"/>
    </source>
</evidence>
<dbReference type="Proteomes" id="UP000093694">
    <property type="component" value="Unassembled WGS sequence"/>
</dbReference>
<evidence type="ECO:0000313" key="7">
    <source>
        <dbReference type="EMBL" id="OBR90575.1"/>
    </source>
</evidence>
<proteinExistence type="predicted"/>
<dbReference type="GO" id="GO:0051536">
    <property type="term" value="F:iron-sulfur cluster binding"/>
    <property type="evidence" value="ECO:0007669"/>
    <property type="project" value="UniProtKB-KW"/>
</dbReference>
<keyword evidence="6" id="KW-0808">Transferase</keyword>
<protein>
    <submittedName>
        <fullName evidence="6">Biotin synthase</fullName>
        <ecNumber evidence="6">2.8.1.6</ecNumber>
    </submittedName>
</protein>
<evidence type="ECO:0000256" key="1">
    <source>
        <dbReference type="ARBA" id="ARBA00022691"/>
    </source>
</evidence>
<dbReference type="GO" id="GO:0004076">
    <property type="term" value="F:biotin synthase activity"/>
    <property type="evidence" value="ECO:0007669"/>
    <property type="project" value="UniProtKB-EC"/>
</dbReference>
<keyword evidence="3" id="KW-0408">Iron</keyword>
<dbReference type="SMART" id="SM00729">
    <property type="entry name" value="Elp3"/>
    <property type="match status" value="1"/>
</dbReference>
<sequence length="324" mass="36464">MTIDKILNDAKSGKLLNKEEAIALLNVKNNSSDFYKIISLANEMTRSEFNNKAFIFAQIGLNAEPCPVNCKFCSMGKNHYTMESTWRKDMSSIISETKAIVNEGINDLFLMTTADYPINDFLNIARNVRSILPDNIRLVANIGDFDYVTALKLKEVGFTGAYHIKRLKEGIDTAIKPETRIETLNSIKKAGLELYYCVEPIGPEHSYEEIVDEMLRARDYNVGVMAAMRRIPVKGTPLYEKGQISSVELSKIAAVTRIVTRPHRAMNAHETIQMSLICGVNQLYAEAGANPRDSISNTEKSRGLSVKNIKKLFEDAEYEISRDY</sequence>
<reference evidence="7 9" key="2">
    <citation type="journal article" date="2016" name="Front. Microbiol.">
        <title>Industrial Acetogenic Biocatalysts: A Comparative Metabolic and Genomic Analysis.</title>
        <authorList>
            <person name="Bengelsdorf F."/>
            <person name="Poehlein A."/>
            <person name="Sonja S."/>
            <person name="Erz C."/>
            <person name="Hummel T."/>
            <person name="Hoffmeister S."/>
            <person name="Daniel R."/>
            <person name="Durre P."/>
        </authorList>
    </citation>
    <scope>NUCLEOTIDE SEQUENCE [LARGE SCALE GENOMIC DNA]</scope>
    <source>
        <strain evidence="7 9">PTA-10522</strain>
    </source>
</reference>
<dbReference type="Gene3D" id="3.20.20.70">
    <property type="entry name" value="Aldolase class I"/>
    <property type="match status" value="1"/>
</dbReference>
<evidence type="ECO:0000313" key="6">
    <source>
        <dbReference type="EMBL" id="OAA91148.1"/>
    </source>
</evidence>
<dbReference type="RefSeq" id="WP_063601894.1">
    <property type="nucleotide sequence ID" value="NZ_LITQ01000027.1"/>
</dbReference>
<dbReference type="PANTHER" id="PTHR43726:SF1">
    <property type="entry name" value="BIOTIN SYNTHASE"/>
    <property type="match status" value="1"/>
</dbReference>
<keyword evidence="4" id="KW-0411">Iron-sulfur</keyword>
<dbReference type="CDD" id="cd01335">
    <property type="entry name" value="Radical_SAM"/>
    <property type="match status" value="1"/>
</dbReference>
<evidence type="ECO:0000313" key="8">
    <source>
        <dbReference type="Proteomes" id="UP000077384"/>
    </source>
</evidence>
<dbReference type="InterPro" id="IPR034422">
    <property type="entry name" value="HydE/PylB-like"/>
</dbReference>
<dbReference type="PANTHER" id="PTHR43726">
    <property type="entry name" value="3-METHYLORNITHINE SYNTHASE"/>
    <property type="match status" value="1"/>
</dbReference>
<dbReference type="InterPro" id="IPR013785">
    <property type="entry name" value="Aldolase_TIM"/>
</dbReference>
<keyword evidence="9" id="KW-1185">Reference proteome</keyword>
<evidence type="ECO:0000259" key="5">
    <source>
        <dbReference type="PROSITE" id="PS51918"/>
    </source>
</evidence>
<dbReference type="PATRIC" id="fig|1705578.3.peg.2088"/>
<dbReference type="EMBL" id="LITQ01000027">
    <property type="protein sequence ID" value="OAA91148.1"/>
    <property type="molecule type" value="Genomic_DNA"/>
</dbReference>
<dbReference type="SUPFAM" id="SSF102114">
    <property type="entry name" value="Radical SAM enzymes"/>
    <property type="match status" value="1"/>
</dbReference>
<reference evidence="6 8" key="1">
    <citation type="journal article" date="2015" name="Biotechnol. Bioeng.">
        <title>Genome sequence and phenotypic characterization of Caulobacter segnis.</title>
        <authorList>
            <person name="Patel S."/>
            <person name="Fletcher B."/>
            <person name="Scott D.C."/>
            <person name="Ely B."/>
        </authorList>
    </citation>
    <scope>NUCLEOTIDE SEQUENCE [LARGE SCALE GENOMIC DNA]</scope>
    <source>
        <strain evidence="6 8">PS02</strain>
    </source>
</reference>
<feature type="domain" description="Radical SAM core" evidence="5">
    <location>
        <begin position="49"/>
        <end position="270"/>
    </location>
</feature>
<dbReference type="AlphaFoldDB" id="A0A166RVL2"/>
<accession>A0A166RVL2</accession>
<comment type="caution">
    <text evidence="6">The sequence shown here is derived from an EMBL/GenBank/DDBJ whole genome shotgun (WGS) entry which is preliminary data.</text>
</comment>
<gene>
    <name evidence="6" type="primary">bioB_2</name>
    <name evidence="7" type="synonym">bioB_1</name>
    <name evidence="7" type="ORF">CLCOS_39400</name>
    <name evidence="6" type="ORF">WX73_01839</name>
</gene>
<dbReference type="Proteomes" id="UP000077384">
    <property type="component" value="Unassembled WGS sequence"/>
</dbReference>
<evidence type="ECO:0000256" key="3">
    <source>
        <dbReference type="ARBA" id="ARBA00023004"/>
    </source>
</evidence>
<name>A0A166RVL2_9CLOT</name>
<keyword evidence="1" id="KW-0949">S-adenosyl-L-methionine</keyword>
<evidence type="ECO:0000313" key="9">
    <source>
        <dbReference type="Proteomes" id="UP000093694"/>
    </source>
</evidence>